<reference evidence="2 3" key="1">
    <citation type="submission" date="2020-08" db="EMBL/GenBank/DDBJ databases">
        <authorList>
            <person name="Newling K."/>
            <person name="Davey J."/>
            <person name="Forrester S."/>
        </authorList>
    </citation>
    <scope>NUCLEOTIDE SEQUENCE [LARGE SCALE GENOMIC DNA]</scope>
    <source>
        <strain evidence="3">Crithidia deanei Carvalho (ATCC PRA-265)</strain>
    </source>
</reference>
<evidence type="ECO:0000256" key="1">
    <source>
        <dbReference type="SAM" id="MobiDB-lite"/>
    </source>
</evidence>
<dbReference type="Proteomes" id="UP000515908">
    <property type="component" value="Chromosome 19"/>
</dbReference>
<protein>
    <submittedName>
        <fullName evidence="2">Uncharacterized protein</fullName>
    </submittedName>
</protein>
<organism evidence="2 3">
    <name type="scientific">Angomonas deanei</name>
    <dbReference type="NCBI Taxonomy" id="59799"/>
    <lineage>
        <taxon>Eukaryota</taxon>
        <taxon>Discoba</taxon>
        <taxon>Euglenozoa</taxon>
        <taxon>Kinetoplastea</taxon>
        <taxon>Metakinetoplastina</taxon>
        <taxon>Trypanosomatida</taxon>
        <taxon>Trypanosomatidae</taxon>
        <taxon>Strigomonadinae</taxon>
        <taxon>Angomonas</taxon>
    </lineage>
</organism>
<keyword evidence="3" id="KW-1185">Reference proteome</keyword>
<accession>A0A7G2CNL8</accession>
<gene>
    <name evidence="2" type="ORF">ADEAN_000846300</name>
</gene>
<dbReference type="VEuPathDB" id="TriTrypDB:ADEAN_000846300"/>
<dbReference type="AlphaFoldDB" id="A0A7G2CNL8"/>
<name>A0A7G2CNL8_9TRYP</name>
<proteinExistence type="predicted"/>
<feature type="region of interest" description="Disordered" evidence="1">
    <location>
        <begin position="250"/>
        <end position="281"/>
    </location>
</feature>
<feature type="region of interest" description="Disordered" evidence="1">
    <location>
        <begin position="178"/>
        <end position="231"/>
    </location>
</feature>
<dbReference type="EMBL" id="LR877163">
    <property type="protein sequence ID" value="CAD2220939.1"/>
    <property type="molecule type" value="Genomic_DNA"/>
</dbReference>
<sequence length="281" mass="31294">MDNMNFQLFPSSWNDASGGGPSPPTVGTDPRVNCIEDDGTEEEGNHYDGDHSAQWEGNGADRTALQIQIPPSVGVNAPVTVFPTAQSIQAVLEQLVRNGKPVDEALFRLLQRQGEKLLYKEQNGEPVSPLSPTSFQNFTAALQNYLSSGFQPGMQYSVEDLHALQQLLRRIPPKTIAYHGPGRGLSSGRVEVLEDEESRSGRKRRYGETEMARDYQQNHVQEGLGEPDGKRRRLTAYDNYCYDPNLGQNYVPLRGAEATSDGEGNKRTREWGEGESNKRRR</sequence>
<evidence type="ECO:0000313" key="3">
    <source>
        <dbReference type="Proteomes" id="UP000515908"/>
    </source>
</evidence>
<feature type="region of interest" description="Disordered" evidence="1">
    <location>
        <begin position="9"/>
        <end position="30"/>
    </location>
</feature>
<evidence type="ECO:0000313" key="2">
    <source>
        <dbReference type="EMBL" id="CAD2220939.1"/>
    </source>
</evidence>
<feature type="compositionally biased region" description="Basic and acidic residues" evidence="1">
    <location>
        <begin position="263"/>
        <end position="281"/>
    </location>
</feature>